<reference evidence="8" key="2">
    <citation type="journal article" date="2021" name="PeerJ">
        <title>Extensive microbial diversity within the chicken gut microbiome revealed by metagenomics and culture.</title>
        <authorList>
            <person name="Gilroy R."/>
            <person name="Ravi A."/>
            <person name="Getino M."/>
            <person name="Pursley I."/>
            <person name="Horton D.L."/>
            <person name="Alikhan N.F."/>
            <person name="Baker D."/>
            <person name="Gharbi K."/>
            <person name="Hall N."/>
            <person name="Watson M."/>
            <person name="Adriaenssens E.M."/>
            <person name="Foster-Nyarko E."/>
            <person name="Jarju S."/>
            <person name="Secka A."/>
            <person name="Antonio M."/>
            <person name="Oren A."/>
            <person name="Chaudhuri R.R."/>
            <person name="La Ragione R."/>
            <person name="Hildebrand F."/>
            <person name="Pallen M.J."/>
        </authorList>
    </citation>
    <scope>NUCLEOTIDE SEQUENCE</scope>
    <source>
        <strain evidence="8">CHK187-14744</strain>
    </source>
</reference>
<dbReference type="AlphaFoldDB" id="A0A9D1HGV7"/>
<evidence type="ECO:0000256" key="3">
    <source>
        <dbReference type="ARBA" id="ARBA00022603"/>
    </source>
</evidence>
<dbReference type="CDD" id="cd11644">
    <property type="entry name" value="Precorrin-6Y-MT"/>
    <property type="match status" value="1"/>
</dbReference>
<dbReference type="CDD" id="cd02440">
    <property type="entry name" value="AdoMet_MTases"/>
    <property type="match status" value="1"/>
</dbReference>
<dbReference type="Pfam" id="PF13847">
    <property type="entry name" value="Methyltransf_31"/>
    <property type="match status" value="1"/>
</dbReference>
<evidence type="ECO:0000256" key="2">
    <source>
        <dbReference type="ARBA" id="ARBA00022573"/>
    </source>
</evidence>
<comment type="pathway">
    <text evidence="1">Cofactor biosynthesis; adenosylcobalamin biosynthesis.</text>
</comment>
<keyword evidence="2" id="KW-0169">Cobalamin biosynthesis</keyword>
<dbReference type="InterPro" id="IPR035996">
    <property type="entry name" value="4pyrrol_Methylase_sf"/>
</dbReference>
<proteinExistence type="predicted"/>
<dbReference type="SUPFAM" id="SSF53335">
    <property type="entry name" value="S-adenosyl-L-methionine-dependent methyltransferases"/>
    <property type="match status" value="1"/>
</dbReference>
<evidence type="ECO:0000256" key="1">
    <source>
        <dbReference type="ARBA" id="ARBA00004953"/>
    </source>
</evidence>
<dbReference type="InterPro" id="IPR025714">
    <property type="entry name" value="Methyltranfer_dom"/>
</dbReference>
<dbReference type="InterPro" id="IPR050714">
    <property type="entry name" value="Cobalamin_biosynth_MTase"/>
</dbReference>
<dbReference type="GO" id="GO:0009236">
    <property type="term" value="P:cobalamin biosynthetic process"/>
    <property type="evidence" value="ECO:0007669"/>
    <property type="project" value="UniProtKB-KW"/>
</dbReference>
<keyword evidence="4" id="KW-0808">Transferase</keyword>
<dbReference type="Gene3D" id="3.40.50.150">
    <property type="entry name" value="Vaccinia Virus protein VP39"/>
    <property type="match status" value="1"/>
</dbReference>
<dbReference type="EMBL" id="DVLT01000050">
    <property type="protein sequence ID" value="HIU03250.1"/>
    <property type="molecule type" value="Genomic_DNA"/>
</dbReference>
<comment type="caution">
    <text evidence="8">The sequence shown here is derived from an EMBL/GenBank/DDBJ whole genome shotgun (WGS) entry which is preliminary data.</text>
</comment>
<dbReference type="InterPro" id="IPR012818">
    <property type="entry name" value="CbiE"/>
</dbReference>
<organism evidence="8 9">
    <name type="scientific">Candidatus Onthocola gallistercoris</name>
    <dbReference type="NCBI Taxonomy" id="2840876"/>
    <lineage>
        <taxon>Bacteria</taxon>
        <taxon>Bacillati</taxon>
        <taxon>Bacillota</taxon>
        <taxon>Bacilli</taxon>
        <taxon>Candidatus Onthocola</taxon>
    </lineage>
</organism>
<dbReference type="SUPFAM" id="SSF53790">
    <property type="entry name" value="Tetrapyrrole methylase"/>
    <property type="match status" value="1"/>
</dbReference>
<evidence type="ECO:0000313" key="8">
    <source>
        <dbReference type="EMBL" id="HIU03250.1"/>
    </source>
</evidence>
<accession>A0A9D1HGV7</accession>
<dbReference type="InterPro" id="IPR000878">
    <property type="entry name" value="4pyrrol_Mease"/>
</dbReference>
<dbReference type="Proteomes" id="UP000824164">
    <property type="component" value="Unassembled WGS sequence"/>
</dbReference>
<dbReference type="GO" id="GO:0032259">
    <property type="term" value="P:methylation"/>
    <property type="evidence" value="ECO:0007669"/>
    <property type="project" value="UniProtKB-KW"/>
</dbReference>
<feature type="domain" description="Methyltransferase" evidence="7">
    <location>
        <begin position="253"/>
        <end position="314"/>
    </location>
</feature>
<dbReference type="GO" id="GO:0008276">
    <property type="term" value="F:protein methyltransferase activity"/>
    <property type="evidence" value="ECO:0007669"/>
    <property type="project" value="InterPro"/>
</dbReference>
<protein>
    <submittedName>
        <fullName evidence="8">Precorrin-6y C5,15-methyltransferase (Decarboxylating) subunit CbiE</fullName>
    </submittedName>
</protein>
<sequence length="435" mass="48389">MKYITVIGSGPGCEDYLLPAAVKTAQNCDRVVADKRMVAMLEKAGVTSVETMESVVQTLSDMEAMEEESRMALFVSGDPAYYSMYRMVKRVYPDMCVDYIPGISSLQMMAARAGVTMEDAAILSGHGRALSISELYFDVRKREAVFVLCDGLCTPSWIGEKLVEGGVTDVQMWAGSRLTYEDEICDQGSPESFIGKNYPALTVVCIKNEHRNKKEETVLVRDEQFCRNATPMTREEIRWSVIGKLELKPSSVLWDIGAGTGSISIEAARLCPKGQVISFERNPRALEILEENKERFEADNMRIISGDALEVLMDQDPKQTDAIPKPTHVFLGGTGGDLEALLDRIAAYGPWIQVMISCVTLETTAKAVQSFCRGDRFCDVDIVTIQTEHGRTVGDYHLMEADHRVTLISGKVNDTRILWPETLKYIDTEGQDKET</sequence>
<evidence type="ECO:0000256" key="4">
    <source>
        <dbReference type="ARBA" id="ARBA00022679"/>
    </source>
</evidence>
<dbReference type="PANTHER" id="PTHR43182:SF1">
    <property type="entry name" value="COBALT-PRECORRIN-7 C(5)-METHYLTRANSFERASE"/>
    <property type="match status" value="1"/>
</dbReference>
<reference evidence="8" key="1">
    <citation type="submission" date="2020-10" db="EMBL/GenBank/DDBJ databases">
        <authorList>
            <person name="Gilroy R."/>
        </authorList>
    </citation>
    <scope>NUCLEOTIDE SEQUENCE</scope>
    <source>
        <strain evidence="8">CHK187-14744</strain>
    </source>
</reference>
<keyword evidence="5" id="KW-0949">S-adenosyl-L-methionine</keyword>
<dbReference type="NCBIfam" id="TIGR02467">
    <property type="entry name" value="CbiE"/>
    <property type="match status" value="1"/>
</dbReference>
<feature type="domain" description="Tetrapyrrole methylase" evidence="6">
    <location>
        <begin position="4"/>
        <end position="183"/>
    </location>
</feature>
<evidence type="ECO:0000313" key="9">
    <source>
        <dbReference type="Proteomes" id="UP000824164"/>
    </source>
</evidence>
<gene>
    <name evidence="8" type="primary">cbiE</name>
    <name evidence="8" type="ORF">IAB63_08370</name>
</gene>
<dbReference type="PANTHER" id="PTHR43182">
    <property type="entry name" value="COBALT-PRECORRIN-6B C(15)-METHYLTRANSFERASE (DECARBOXYLATING)"/>
    <property type="match status" value="1"/>
</dbReference>
<evidence type="ECO:0000256" key="5">
    <source>
        <dbReference type="ARBA" id="ARBA00022691"/>
    </source>
</evidence>
<name>A0A9D1HGV7_9FIRM</name>
<evidence type="ECO:0000259" key="6">
    <source>
        <dbReference type="Pfam" id="PF00590"/>
    </source>
</evidence>
<dbReference type="InterPro" id="IPR029063">
    <property type="entry name" value="SAM-dependent_MTases_sf"/>
</dbReference>
<evidence type="ECO:0000259" key="7">
    <source>
        <dbReference type="Pfam" id="PF13847"/>
    </source>
</evidence>
<dbReference type="NCBIfam" id="TIGR02469">
    <property type="entry name" value="CbiT"/>
    <property type="match status" value="1"/>
</dbReference>
<dbReference type="InterPro" id="IPR014008">
    <property type="entry name" value="Cbl_synth_MTase_CbiT"/>
</dbReference>
<dbReference type="Pfam" id="PF00590">
    <property type="entry name" value="TP_methylase"/>
    <property type="match status" value="1"/>
</dbReference>
<dbReference type="Gene3D" id="3.40.1010.10">
    <property type="entry name" value="Cobalt-precorrin-4 Transmethylase, Domain 1"/>
    <property type="match status" value="1"/>
</dbReference>
<dbReference type="InterPro" id="IPR014777">
    <property type="entry name" value="4pyrrole_Mease_sub1"/>
</dbReference>
<keyword evidence="3" id="KW-0489">Methyltransferase</keyword>